<dbReference type="Proteomes" id="UP000756132">
    <property type="component" value="Chromosome 9"/>
</dbReference>
<proteinExistence type="predicted"/>
<dbReference type="GeneID" id="71989294"/>
<organism evidence="2 3">
    <name type="scientific">Passalora fulva</name>
    <name type="common">Tomato leaf mold</name>
    <name type="synonym">Cladosporium fulvum</name>
    <dbReference type="NCBI Taxonomy" id="5499"/>
    <lineage>
        <taxon>Eukaryota</taxon>
        <taxon>Fungi</taxon>
        <taxon>Dikarya</taxon>
        <taxon>Ascomycota</taxon>
        <taxon>Pezizomycotina</taxon>
        <taxon>Dothideomycetes</taxon>
        <taxon>Dothideomycetidae</taxon>
        <taxon>Mycosphaerellales</taxon>
        <taxon>Mycosphaerellaceae</taxon>
        <taxon>Fulvia</taxon>
    </lineage>
</organism>
<keyword evidence="1" id="KW-0472">Membrane</keyword>
<evidence type="ECO:0000313" key="3">
    <source>
        <dbReference type="Proteomes" id="UP000756132"/>
    </source>
</evidence>
<gene>
    <name evidence="2" type="ORF">CLAFUR5_09416</name>
</gene>
<keyword evidence="1" id="KW-0812">Transmembrane</keyword>
<reference evidence="2" key="1">
    <citation type="submission" date="2021-12" db="EMBL/GenBank/DDBJ databases">
        <authorList>
            <person name="Zaccaron A."/>
            <person name="Stergiopoulos I."/>
        </authorList>
    </citation>
    <scope>NUCLEOTIDE SEQUENCE</scope>
    <source>
        <strain evidence="2">Race5_Kim</strain>
    </source>
</reference>
<dbReference type="KEGG" id="ffu:CLAFUR5_09416"/>
<dbReference type="InterPro" id="IPR036259">
    <property type="entry name" value="MFS_trans_sf"/>
</dbReference>
<keyword evidence="3" id="KW-1185">Reference proteome</keyword>
<dbReference type="SUPFAM" id="SSF103473">
    <property type="entry name" value="MFS general substrate transporter"/>
    <property type="match status" value="1"/>
</dbReference>
<evidence type="ECO:0000256" key="1">
    <source>
        <dbReference type="SAM" id="Phobius"/>
    </source>
</evidence>
<feature type="transmembrane region" description="Helical" evidence="1">
    <location>
        <begin position="38"/>
        <end position="56"/>
    </location>
</feature>
<evidence type="ECO:0000313" key="2">
    <source>
        <dbReference type="EMBL" id="UJO21904.1"/>
    </source>
</evidence>
<sequence length="238" mass="25588">MVIMTVLSTPAFLVMKNRIPPSPANSFAPMDLSFTKRVPFWVFQFGNFMQGLAYFFPQLWIPSFAASLGLLSFAGALALCFLNIAAVIGYLGHGYLCDRLSITSVLLLSTITSSSSIFMLWGFTTSQAMLYVFSIIWGVSGGGYAATWSGKAMAMGQELRKHRHDEYTSIDTGLVIGLLCVSKGVASLISGPISEQLLNLHTSGKFAYGGQYGAIIVFAGVTALMGGTACFMKPLKVL</sequence>
<feature type="transmembrane region" description="Helical" evidence="1">
    <location>
        <begin position="104"/>
        <end position="123"/>
    </location>
</feature>
<dbReference type="AlphaFoldDB" id="A0A9Q8PGB6"/>
<reference evidence="2" key="2">
    <citation type="journal article" date="2022" name="Microb. Genom.">
        <title>A chromosome-scale genome assembly of the tomato pathogen Cladosporium fulvum reveals a compartmentalized genome architecture and the presence of a dispensable chromosome.</title>
        <authorList>
            <person name="Zaccaron A.Z."/>
            <person name="Chen L.H."/>
            <person name="Samaras A."/>
            <person name="Stergiopoulos I."/>
        </authorList>
    </citation>
    <scope>NUCLEOTIDE SEQUENCE</scope>
    <source>
        <strain evidence="2">Race5_Kim</strain>
    </source>
</reference>
<feature type="transmembrane region" description="Helical" evidence="1">
    <location>
        <begin position="68"/>
        <end position="92"/>
    </location>
</feature>
<protein>
    <recommendedName>
        <fullName evidence="4">MFS general substrate transporter</fullName>
    </recommendedName>
</protein>
<dbReference type="EMBL" id="CP090171">
    <property type="protein sequence ID" value="UJO21904.1"/>
    <property type="molecule type" value="Genomic_DNA"/>
</dbReference>
<dbReference type="RefSeq" id="XP_047766270.1">
    <property type="nucleotide sequence ID" value="XM_047908564.1"/>
</dbReference>
<feature type="transmembrane region" description="Helical" evidence="1">
    <location>
        <begin position="210"/>
        <end position="232"/>
    </location>
</feature>
<feature type="transmembrane region" description="Helical" evidence="1">
    <location>
        <begin position="170"/>
        <end position="190"/>
    </location>
</feature>
<evidence type="ECO:0008006" key="4">
    <source>
        <dbReference type="Google" id="ProtNLM"/>
    </source>
</evidence>
<dbReference type="OrthoDB" id="2213137at2759"/>
<dbReference type="Gene3D" id="1.20.1250.20">
    <property type="entry name" value="MFS general substrate transporter like domains"/>
    <property type="match status" value="1"/>
</dbReference>
<feature type="transmembrane region" description="Helical" evidence="1">
    <location>
        <begin position="129"/>
        <end position="149"/>
    </location>
</feature>
<accession>A0A9Q8PGB6</accession>
<keyword evidence="1" id="KW-1133">Transmembrane helix</keyword>
<name>A0A9Q8PGB6_PASFU</name>